<reference evidence="6 7" key="1">
    <citation type="submission" date="2017-06" db="EMBL/GenBank/DDBJ databases">
        <title>Hymenobacter amundsenii sp. nov. isolated from regoliths in Antarctica.</title>
        <authorList>
            <person name="Sedlacek I."/>
            <person name="Kralova S."/>
            <person name="Pantucek R."/>
            <person name="Svec P."/>
            <person name="Holochova P."/>
            <person name="Stankova E."/>
            <person name="Vrbovska V."/>
            <person name="Busse H.-J."/>
        </authorList>
    </citation>
    <scope>NUCLEOTIDE SEQUENCE [LARGE SCALE GENOMIC DNA]</scope>
    <source>
        <strain evidence="6 7">CCM 8682</strain>
    </source>
</reference>
<feature type="region of interest" description="Disordered" evidence="4">
    <location>
        <begin position="139"/>
        <end position="159"/>
    </location>
</feature>
<dbReference type="Gene3D" id="2.40.170.20">
    <property type="entry name" value="TonB-dependent receptor, beta-barrel domain"/>
    <property type="match status" value="1"/>
</dbReference>
<organism evidence="6 7">
    <name type="scientific">Hymenobacter amundsenii</name>
    <dbReference type="NCBI Taxonomy" id="2006685"/>
    <lineage>
        <taxon>Bacteria</taxon>
        <taxon>Pseudomonadati</taxon>
        <taxon>Bacteroidota</taxon>
        <taxon>Cytophagia</taxon>
        <taxon>Cytophagales</taxon>
        <taxon>Hymenobacteraceae</taxon>
        <taxon>Hymenobacter</taxon>
    </lineage>
</organism>
<keyword evidence="5" id="KW-0732">Signal</keyword>
<keyword evidence="7" id="KW-1185">Reference proteome</keyword>
<dbReference type="AlphaFoldDB" id="A0A246FL24"/>
<keyword evidence="3" id="KW-0998">Cell outer membrane</keyword>
<dbReference type="EMBL" id="NIRR01000028">
    <property type="protein sequence ID" value="OWP62285.1"/>
    <property type="molecule type" value="Genomic_DNA"/>
</dbReference>
<name>A0A246FL24_9BACT</name>
<evidence type="ECO:0000256" key="1">
    <source>
        <dbReference type="ARBA" id="ARBA00004442"/>
    </source>
</evidence>
<keyword evidence="2" id="KW-0472">Membrane</keyword>
<protein>
    <recommendedName>
        <fullName evidence="8">TonB-dependent receptor-like beta-barrel domain-containing protein</fullName>
    </recommendedName>
</protein>
<gene>
    <name evidence="6" type="ORF">CDA63_14950</name>
</gene>
<evidence type="ECO:0008006" key="8">
    <source>
        <dbReference type="Google" id="ProtNLM"/>
    </source>
</evidence>
<comment type="caution">
    <text evidence="6">The sequence shown here is derived from an EMBL/GenBank/DDBJ whole genome shotgun (WGS) entry which is preliminary data.</text>
</comment>
<comment type="subcellular location">
    <subcellularLocation>
        <location evidence="1">Cell outer membrane</location>
    </subcellularLocation>
</comment>
<evidence type="ECO:0000256" key="2">
    <source>
        <dbReference type="ARBA" id="ARBA00023136"/>
    </source>
</evidence>
<dbReference type="OrthoDB" id="1264254at2"/>
<evidence type="ECO:0000313" key="7">
    <source>
        <dbReference type="Proteomes" id="UP000197277"/>
    </source>
</evidence>
<sequence length="564" mass="62835">MTNKLLAAAVLLTAAPATAAWAQTTPTRGKIEDAEIEIVKERVNELPTATRNFEKVKIEAPAKTPAPLSYTYPDFRLPADKLNPAVRVLTIRQEELPELTGNYLKAGIGNYGTAYGRAYLHSTRSERGSYGLDFKHLSSSRGPVDKDNSRQSQTSLGLSGETYNGPLVLGAKVDLGRERYNFYGYDRNVPDLPKADSLKQVFKRAGLKVYARNRARDAAFQYDLGLGYNYWSDAFAASESNVYATLRSNYRLGETNRVRVDGDVSFISHKDSVTDRRPFVQVTPAFETTLNRLALSVGATLGYTGDTINNARQFNIYPAVRAAYTVTEDKLVAYAGLGGAIQRVTMYDLTTENPWLAPNVRVADTRRGPTVYFGFNATPARALSVNARVTLSNDRNLYFYNNSRRDSTKFELVYDQKSTQLVNVHGEVLYNAAEKLRLGLKADYNGYNVKTLAEAFHRPSFQSTLFGSYNFYEKLLVGAELYTYSSSYGAGYAPRFPGSPDRTGRQLVRPTDTVIDLNLRGDYRLMDNLSIFAMGNNLLGRDNARFLNYPVKGINVLAGVTYQF</sequence>
<evidence type="ECO:0000313" key="6">
    <source>
        <dbReference type="EMBL" id="OWP62285.1"/>
    </source>
</evidence>
<dbReference type="InterPro" id="IPR036942">
    <property type="entry name" value="Beta-barrel_TonB_sf"/>
</dbReference>
<dbReference type="GO" id="GO:0009279">
    <property type="term" value="C:cell outer membrane"/>
    <property type="evidence" value="ECO:0007669"/>
    <property type="project" value="UniProtKB-SubCell"/>
</dbReference>
<evidence type="ECO:0000256" key="5">
    <source>
        <dbReference type="SAM" id="SignalP"/>
    </source>
</evidence>
<evidence type="ECO:0000256" key="3">
    <source>
        <dbReference type="ARBA" id="ARBA00023237"/>
    </source>
</evidence>
<feature type="signal peptide" evidence="5">
    <location>
        <begin position="1"/>
        <end position="19"/>
    </location>
</feature>
<dbReference type="RefSeq" id="WP_088465265.1">
    <property type="nucleotide sequence ID" value="NZ_NIRR01000028.1"/>
</dbReference>
<dbReference type="SUPFAM" id="SSF56935">
    <property type="entry name" value="Porins"/>
    <property type="match status" value="1"/>
</dbReference>
<accession>A0A246FL24</accession>
<evidence type="ECO:0000256" key="4">
    <source>
        <dbReference type="SAM" id="MobiDB-lite"/>
    </source>
</evidence>
<dbReference type="Proteomes" id="UP000197277">
    <property type="component" value="Unassembled WGS sequence"/>
</dbReference>
<feature type="chain" id="PRO_5013258662" description="TonB-dependent receptor-like beta-barrel domain-containing protein" evidence="5">
    <location>
        <begin position="20"/>
        <end position="564"/>
    </location>
</feature>
<proteinExistence type="predicted"/>